<reference evidence="2 3" key="1">
    <citation type="journal article" date="2013" name="Genome Announc.">
        <title>Whole-Genome Shotgun Assembly and Analysis of the Genome of Streptomyces mobaraensis DSM 40847, a Strain for Industrial Production of Microbial Transglutaminase.</title>
        <authorList>
            <person name="Yang H."/>
            <person name="He T."/>
            <person name="Wu W."/>
            <person name="Zhu W."/>
            <person name="Lu B."/>
            <person name="Sun W."/>
        </authorList>
    </citation>
    <scope>NUCLEOTIDE SEQUENCE [LARGE SCALE GENOMIC DNA]</scope>
    <source>
        <strain evidence="2 3">DSM 40847</strain>
    </source>
</reference>
<dbReference type="InterPro" id="IPR012349">
    <property type="entry name" value="Split_barrel_FMN-bd"/>
</dbReference>
<evidence type="ECO:0000256" key="1">
    <source>
        <dbReference type="SAM" id="MobiDB-lite"/>
    </source>
</evidence>
<accession>M3BHZ7</accession>
<dbReference type="Proteomes" id="UP000011740">
    <property type="component" value="Unassembled WGS sequence"/>
</dbReference>
<dbReference type="GO" id="GO:0003677">
    <property type="term" value="F:DNA binding"/>
    <property type="evidence" value="ECO:0007669"/>
    <property type="project" value="UniProtKB-KW"/>
</dbReference>
<feature type="region of interest" description="Disordered" evidence="1">
    <location>
        <begin position="1"/>
        <end position="21"/>
    </location>
</feature>
<evidence type="ECO:0000313" key="3">
    <source>
        <dbReference type="Proteomes" id="UP000011740"/>
    </source>
</evidence>
<dbReference type="EMBL" id="AORZ01000054">
    <property type="protein sequence ID" value="EME99219.1"/>
    <property type="molecule type" value="Genomic_DNA"/>
</dbReference>
<gene>
    <name evidence="2" type="ORF">H340_17467</name>
</gene>
<organism evidence="2 3">
    <name type="scientific">Streptomyces mobaraensis (strain ATCC 29032 / DSM 40847 / JCM 4168 / NBRC 13819 / NCIMB 11159 / IPCR 16-22)</name>
    <dbReference type="NCBI Taxonomy" id="1223523"/>
    <lineage>
        <taxon>Bacteria</taxon>
        <taxon>Bacillati</taxon>
        <taxon>Actinomycetota</taxon>
        <taxon>Actinomycetes</taxon>
        <taxon>Kitasatosporales</taxon>
        <taxon>Streptomycetaceae</taxon>
        <taxon>Streptomyces</taxon>
    </lineage>
</organism>
<name>M3BHZ7_STRM1</name>
<evidence type="ECO:0000313" key="2">
    <source>
        <dbReference type="EMBL" id="EME99219.1"/>
    </source>
</evidence>
<sequence length="67" mass="7215">MLRTAGHRSAAPGGADLVTGTAEHVTDTHTIEDLVTRPGARPWTGGRRDLWVRLRPGEVTGRTIRTG</sequence>
<protein>
    <submittedName>
        <fullName evidence="2">DNA-binding protein</fullName>
    </submittedName>
</protein>
<dbReference type="Gene3D" id="2.30.110.10">
    <property type="entry name" value="Electron Transport, Fmn-binding Protein, Chain A"/>
    <property type="match status" value="1"/>
</dbReference>
<comment type="caution">
    <text evidence="2">The sequence shown here is derived from an EMBL/GenBank/DDBJ whole genome shotgun (WGS) entry which is preliminary data.</text>
</comment>
<dbReference type="STRING" id="1223523.H340_17467"/>
<proteinExistence type="predicted"/>
<dbReference type="PATRIC" id="fig|1223523.3.peg.3576"/>
<keyword evidence="2" id="KW-0238">DNA-binding</keyword>
<dbReference type="AlphaFoldDB" id="M3BHZ7"/>